<comment type="subcellular location">
    <subcellularLocation>
        <location evidence="1">Periplasm</location>
    </subcellularLocation>
</comment>
<name>A0A841R7I7_9SPIO</name>
<proteinExistence type="inferred from homology"/>
<dbReference type="Gene3D" id="3.40.190.10">
    <property type="entry name" value="Periplasmic binding protein-like II"/>
    <property type="match status" value="2"/>
</dbReference>
<comment type="caution">
    <text evidence="4">The sequence shown here is derived from an EMBL/GenBank/DDBJ whole genome shotgun (WGS) entry which is preliminary data.</text>
</comment>
<evidence type="ECO:0000256" key="1">
    <source>
        <dbReference type="ARBA" id="ARBA00004418"/>
    </source>
</evidence>
<protein>
    <submittedName>
        <fullName evidence="4">Putative aldouronate transport system substrate-binding protein</fullName>
    </submittedName>
</protein>
<dbReference type="AlphaFoldDB" id="A0A841R7I7"/>
<dbReference type="EMBL" id="JACHGJ010000005">
    <property type="protein sequence ID" value="MBB6481224.1"/>
    <property type="molecule type" value="Genomic_DNA"/>
</dbReference>
<evidence type="ECO:0000256" key="2">
    <source>
        <dbReference type="ARBA" id="ARBA00008520"/>
    </source>
</evidence>
<dbReference type="PANTHER" id="PTHR43649:SF12">
    <property type="entry name" value="DIACETYLCHITOBIOSE BINDING PROTEIN DASA"/>
    <property type="match status" value="1"/>
</dbReference>
<reference evidence="4 5" key="1">
    <citation type="submission" date="2020-08" db="EMBL/GenBank/DDBJ databases">
        <title>Genomic Encyclopedia of Type Strains, Phase IV (KMG-IV): sequencing the most valuable type-strain genomes for metagenomic binning, comparative biology and taxonomic classification.</title>
        <authorList>
            <person name="Goeker M."/>
        </authorList>
    </citation>
    <scope>NUCLEOTIDE SEQUENCE [LARGE SCALE GENOMIC DNA]</scope>
    <source>
        <strain evidence="4 5">DSM 2461</strain>
    </source>
</reference>
<comment type="similarity">
    <text evidence="2">Belongs to the bacterial solute-binding protein 1 family.</text>
</comment>
<sequence>MKKGNVLLGLLVVLTAALFANGQQESGDDGAAPVKIKAIFDRILTEENGQKEWAAAFEELTGARIDIVQPAHNQYSQILGATFAAGDIPDLLEIQTNDYLSYALSGNLVPLEDYIAASSQWKDVDPALVEAYRLKDGHIYGVPTYDGGGCVTYIRKDWLDNLGLDVPATWDEYYEVLKAFTFNDPDGNGANDTMGLTLPFQTGYEFDYYNRFIMQGAMFGFQEKDGKWVDGFLQPEMIPALERFQQLYAEKILDNEFFTNKTSTAREKIYQGQAGVMEYWSGTWAVRFNDSAQNAHPEAQVIPIEPIDNAFYINRVGPAFSITKAAKNPEGVFNAFMNTMLDKGAGQALFTHGIEGKHFRKSDNGYVMLPEPSNPDRPFDKAYSDPTLVMNGWTPLVPQADLITLSRKIQSENAVQLSLPQGGDMYIKRIGELLTIKQEIFSEVVVGRLTPAEGQAQYKAKAADLDLDAVIAELNS</sequence>
<dbReference type="SUPFAM" id="SSF53850">
    <property type="entry name" value="Periplasmic binding protein-like II"/>
    <property type="match status" value="1"/>
</dbReference>
<dbReference type="PANTHER" id="PTHR43649">
    <property type="entry name" value="ARABINOSE-BINDING PROTEIN-RELATED"/>
    <property type="match status" value="1"/>
</dbReference>
<dbReference type="Pfam" id="PF13416">
    <property type="entry name" value="SBP_bac_8"/>
    <property type="match status" value="1"/>
</dbReference>
<dbReference type="InterPro" id="IPR050490">
    <property type="entry name" value="Bact_solute-bd_prot1"/>
</dbReference>
<keyword evidence="3" id="KW-0732">Signal</keyword>
<dbReference type="Proteomes" id="UP000587760">
    <property type="component" value="Unassembled WGS sequence"/>
</dbReference>
<organism evidence="4 5">
    <name type="scientific">Spirochaeta isovalerica</name>
    <dbReference type="NCBI Taxonomy" id="150"/>
    <lineage>
        <taxon>Bacteria</taxon>
        <taxon>Pseudomonadati</taxon>
        <taxon>Spirochaetota</taxon>
        <taxon>Spirochaetia</taxon>
        <taxon>Spirochaetales</taxon>
        <taxon>Spirochaetaceae</taxon>
        <taxon>Spirochaeta</taxon>
    </lineage>
</organism>
<evidence type="ECO:0000313" key="5">
    <source>
        <dbReference type="Proteomes" id="UP000587760"/>
    </source>
</evidence>
<feature type="signal peptide" evidence="3">
    <location>
        <begin position="1"/>
        <end position="22"/>
    </location>
</feature>
<feature type="chain" id="PRO_5033041595" evidence="3">
    <location>
        <begin position="23"/>
        <end position="476"/>
    </location>
</feature>
<dbReference type="GO" id="GO:0042597">
    <property type="term" value="C:periplasmic space"/>
    <property type="evidence" value="ECO:0007669"/>
    <property type="project" value="UniProtKB-SubCell"/>
</dbReference>
<accession>A0A841R7I7</accession>
<gene>
    <name evidence="4" type="ORF">HNR50_002897</name>
</gene>
<evidence type="ECO:0000313" key="4">
    <source>
        <dbReference type="EMBL" id="MBB6481224.1"/>
    </source>
</evidence>
<evidence type="ECO:0000256" key="3">
    <source>
        <dbReference type="SAM" id="SignalP"/>
    </source>
</evidence>
<dbReference type="RefSeq" id="WP_184747463.1">
    <property type="nucleotide sequence ID" value="NZ_JACHGJ010000005.1"/>
</dbReference>
<dbReference type="InterPro" id="IPR006059">
    <property type="entry name" value="SBP"/>
</dbReference>
<keyword evidence="5" id="KW-1185">Reference proteome</keyword>